<proteinExistence type="predicted"/>
<dbReference type="NCBIfam" id="NF041591">
    <property type="entry name" value="CxxC_VVA0879"/>
    <property type="match status" value="1"/>
</dbReference>
<accession>A0ABN8UBS9</accession>
<sequence>MIKQSLQAWREEAKRRFGDNGAAWKFKCPSCGNVQCGHDFVDKCSVDASNGANMAYQECIGRHTKEAGCSWAAFGFLGTVGKGRLVITPNGDEVEVFDFADGESEANE</sequence>
<evidence type="ECO:0000313" key="1">
    <source>
        <dbReference type="EMBL" id="CAH8248602.1"/>
    </source>
</evidence>
<keyword evidence="2" id="KW-1185">Reference proteome</keyword>
<dbReference type="Proteomes" id="UP001154322">
    <property type="component" value="Unassembled WGS sequence"/>
</dbReference>
<dbReference type="EMBL" id="CALYLO010000012">
    <property type="protein sequence ID" value="CAH8248602.1"/>
    <property type="molecule type" value="Genomic_DNA"/>
</dbReference>
<reference evidence="1" key="1">
    <citation type="submission" date="2022-06" db="EMBL/GenBank/DDBJ databases">
        <authorList>
            <person name="Dietemann V."/>
            <person name="Ory F."/>
            <person name="Dainat B."/>
            <person name="Oberhansli S."/>
        </authorList>
    </citation>
    <scope>NUCLEOTIDE SEQUENCE</scope>
    <source>
        <strain evidence="1">Ena-SAMPLE-TAB-26-04-2022-14:26:32:270-5432</strain>
    </source>
</reference>
<dbReference type="InterPro" id="IPR048166">
    <property type="entry name" value="VVA0879-like"/>
</dbReference>
<evidence type="ECO:0000313" key="2">
    <source>
        <dbReference type="Proteomes" id="UP001154322"/>
    </source>
</evidence>
<dbReference type="RefSeq" id="WP_213428459.1">
    <property type="nucleotide sequence ID" value="NZ_AP031286.1"/>
</dbReference>
<gene>
    <name evidence="1" type="ORF">WJ0W_005786</name>
</gene>
<name>A0ABN8UBS9_9BACL</name>
<organism evidence="1 2">
    <name type="scientific">Paenibacillus melissococcoides</name>
    <dbReference type="NCBI Taxonomy" id="2912268"/>
    <lineage>
        <taxon>Bacteria</taxon>
        <taxon>Bacillati</taxon>
        <taxon>Bacillota</taxon>
        <taxon>Bacilli</taxon>
        <taxon>Bacillales</taxon>
        <taxon>Paenibacillaceae</taxon>
        <taxon>Paenibacillus</taxon>
    </lineage>
</organism>
<comment type="caution">
    <text evidence="1">The sequence shown here is derived from an EMBL/GenBank/DDBJ whole genome shotgun (WGS) entry which is preliminary data.</text>
</comment>
<protein>
    <submittedName>
        <fullName evidence="1">Uncharacterized protein</fullName>
    </submittedName>
</protein>